<organism evidence="6">
    <name type="scientific">candidate division TA06 bacterium ADurb.Bin417</name>
    <dbReference type="NCBI Taxonomy" id="1852828"/>
    <lineage>
        <taxon>Bacteria</taxon>
        <taxon>Bacteria division TA06</taxon>
    </lineage>
</organism>
<comment type="similarity">
    <text evidence="2 5">Belongs to the DegT/DnrJ/EryC1 family.</text>
</comment>
<keyword evidence="6" id="KW-0032">Aminotransferase</keyword>
<proteinExistence type="inferred from homology"/>
<gene>
    <name evidence="6" type="primary">fdtB_2</name>
    <name evidence="6" type="ORF">BWY73_00775</name>
</gene>
<dbReference type="EMBL" id="MWAK01000092">
    <property type="protein sequence ID" value="OPZ92496.1"/>
    <property type="molecule type" value="Genomic_DNA"/>
</dbReference>
<dbReference type="PANTHER" id="PTHR30244:SF36">
    <property type="entry name" value="3-OXO-GLUCOSE-6-PHOSPHATE:GLUTAMATE AMINOTRANSFERASE"/>
    <property type="match status" value="1"/>
</dbReference>
<evidence type="ECO:0000256" key="2">
    <source>
        <dbReference type="ARBA" id="ARBA00037999"/>
    </source>
</evidence>
<comment type="caution">
    <text evidence="6">The sequence shown here is derived from an EMBL/GenBank/DDBJ whole genome shotgun (WGS) entry which is preliminary data.</text>
</comment>
<dbReference type="Gene3D" id="3.90.1150.10">
    <property type="entry name" value="Aspartate Aminotransferase, domain 1"/>
    <property type="match status" value="1"/>
</dbReference>
<dbReference type="PANTHER" id="PTHR30244">
    <property type="entry name" value="TRANSAMINASE"/>
    <property type="match status" value="1"/>
</dbReference>
<dbReference type="InterPro" id="IPR015424">
    <property type="entry name" value="PyrdxlP-dep_Trfase"/>
</dbReference>
<dbReference type="Proteomes" id="UP000485484">
    <property type="component" value="Unassembled WGS sequence"/>
</dbReference>
<dbReference type="CDD" id="cd00616">
    <property type="entry name" value="AHBA_syn"/>
    <property type="match status" value="1"/>
</dbReference>
<keyword evidence="6" id="KW-0808">Transferase</keyword>
<evidence type="ECO:0000313" key="6">
    <source>
        <dbReference type="EMBL" id="OPZ92496.1"/>
    </source>
</evidence>
<evidence type="ECO:0000256" key="1">
    <source>
        <dbReference type="ARBA" id="ARBA00022898"/>
    </source>
</evidence>
<dbReference type="Gene3D" id="3.40.640.10">
    <property type="entry name" value="Type I PLP-dependent aspartate aminotransferase-like (Major domain)"/>
    <property type="match status" value="1"/>
</dbReference>
<evidence type="ECO:0000256" key="4">
    <source>
        <dbReference type="PIRSR" id="PIRSR000390-2"/>
    </source>
</evidence>
<dbReference type="InterPro" id="IPR000653">
    <property type="entry name" value="DegT/StrS_aminotransferase"/>
</dbReference>
<dbReference type="InterPro" id="IPR015422">
    <property type="entry name" value="PyrdxlP-dep_Trfase_small"/>
</dbReference>
<dbReference type="Pfam" id="PF01041">
    <property type="entry name" value="DegT_DnrJ_EryC1"/>
    <property type="match status" value="1"/>
</dbReference>
<dbReference type="SUPFAM" id="SSF53383">
    <property type="entry name" value="PLP-dependent transferases"/>
    <property type="match status" value="1"/>
</dbReference>
<dbReference type="InterPro" id="IPR015421">
    <property type="entry name" value="PyrdxlP-dep_Trfase_major"/>
</dbReference>
<dbReference type="GO" id="GO:0000271">
    <property type="term" value="P:polysaccharide biosynthetic process"/>
    <property type="evidence" value="ECO:0007669"/>
    <property type="project" value="TreeGrafter"/>
</dbReference>
<feature type="active site" description="Proton acceptor" evidence="3">
    <location>
        <position position="185"/>
    </location>
</feature>
<dbReference type="GO" id="GO:0008483">
    <property type="term" value="F:transaminase activity"/>
    <property type="evidence" value="ECO:0007669"/>
    <property type="project" value="UniProtKB-KW"/>
</dbReference>
<evidence type="ECO:0000256" key="3">
    <source>
        <dbReference type="PIRSR" id="PIRSR000390-1"/>
    </source>
</evidence>
<dbReference type="EC" id="2.6.1.90" evidence="6"/>
<reference evidence="6" key="1">
    <citation type="submission" date="2017-02" db="EMBL/GenBank/DDBJ databases">
        <title>Delving into the versatile metabolic prowess of the omnipresent phylum Bacteroidetes.</title>
        <authorList>
            <person name="Nobu M.K."/>
            <person name="Mei R."/>
            <person name="Narihiro T."/>
            <person name="Kuroda K."/>
            <person name="Liu W.-T."/>
        </authorList>
    </citation>
    <scope>NUCLEOTIDE SEQUENCE</scope>
    <source>
        <strain evidence="6">ADurb.Bin417</strain>
    </source>
</reference>
<dbReference type="AlphaFoldDB" id="A0A1V5MH32"/>
<protein>
    <submittedName>
        <fullName evidence="6">dTDP-3-amino-3,6-dideoxy-alpha-D-galactopyranose transaminase</fullName>
        <ecNumber evidence="6">2.6.1.90</ecNumber>
    </submittedName>
</protein>
<feature type="modified residue" description="N6-(pyridoxal phosphate)lysine" evidence="4">
    <location>
        <position position="185"/>
    </location>
</feature>
<name>A0A1V5MH32_UNCT6</name>
<dbReference type="GO" id="GO:0030170">
    <property type="term" value="F:pyridoxal phosphate binding"/>
    <property type="evidence" value="ECO:0007669"/>
    <property type="project" value="TreeGrafter"/>
</dbReference>
<accession>A0A1V5MH32</accession>
<evidence type="ECO:0000256" key="5">
    <source>
        <dbReference type="RuleBase" id="RU004508"/>
    </source>
</evidence>
<keyword evidence="1 4" id="KW-0663">Pyridoxal phosphate</keyword>
<dbReference type="PIRSF" id="PIRSF000390">
    <property type="entry name" value="PLP_StrS"/>
    <property type="match status" value="1"/>
</dbReference>
<sequence>MKIPFVDLKAQTAALRPELERELAAVLGDCEFILGSRVRAFEAGFAAYCGRRFAVAVNSGTAALHLALLAHAIGPGDEVISVSHTFAATAAAILYTGATPVLVDVDPATLNLDPERLEQALTGRTRAILPVHLYGRPAAMAPIMDFARRHGLAVIEDACQAHGAELGGVRVPVSGTGCFSFYPSKNLGACGEGGCLVTDSEEVAARAAALRDHGQTEKYRHQYLGFNYRMPAFQGAVLKVKLPHLEAWTLARREHARRYLEGLAGLDLLRPEDPAGARHVFHLFVVRHPERDRLQADLSGQGIATGLHYPIPVHLQPAFAGRVRPAGPLAVTEAAARQVLSLPMYPELTVEQVDFVCAAMRAALSGHG</sequence>